<gene>
    <name evidence="9" type="primary">trpD</name>
    <name evidence="12" type="ORF">SAMN02745118_00287</name>
</gene>
<feature type="binding site" evidence="9">
    <location>
        <position position="224"/>
    </location>
    <ligand>
        <name>Mg(2+)</name>
        <dbReference type="ChEBI" id="CHEBI:18420"/>
        <label>2</label>
    </ligand>
</feature>
<dbReference type="GO" id="GO:0005829">
    <property type="term" value="C:cytosol"/>
    <property type="evidence" value="ECO:0007669"/>
    <property type="project" value="TreeGrafter"/>
</dbReference>
<feature type="binding site" evidence="9">
    <location>
        <begin position="82"/>
        <end position="83"/>
    </location>
    <ligand>
        <name>5-phospho-alpha-D-ribose 1-diphosphate</name>
        <dbReference type="ChEBI" id="CHEBI:58017"/>
    </ligand>
</feature>
<feature type="binding site" evidence="9">
    <location>
        <begin position="89"/>
        <end position="92"/>
    </location>
    <ligand>
        <name>5-phospho-alpha-D-ribose 1-diphosphate</name>
        <dbReference type="ChEBI" id="CHEBI:58017"/>
    </ligand>
</feature>
<comment type="caution">
    <text evidence="9">Lacks conserved residue(s) required for the propagation of feature annotation.</text>
</comment>
<evidence type="ECO:0000256" key="4">
    <source>
        <dbReference type="ARBA" id="ARBA00022679"/>
    </source>
</evidence>
<keyword evidence="6 9" id="KW-0057">Aromatic amino acid biosynthesis</keyword>
<evidence type="ECO:0000259" key="10">
    <source>
        <dbReference type="Pfam" id="PF00591"/>
    </source>
</evidence>
<dbReference type="FunFam" id="3.40.1030.10:FF:000002">
    <property type="entry name" value="Anthranilate phosphoribosyltransferase"/>
    <property type="match status" value="1"/>
</dbReference>
<accession>A0A1T4JPL8</accession>
<keyword evidence="3 9" id="KW-0328">Glycosyltransferase</keyword>
<dbReference type="InterPro" id="IPR000312">
    <property type="entry name" value="Glycosyl_Trfase_fam3"/>
</dbReference>
<dbReference type="InterPro" id="IPR035902">
    <property type="entry name" value="Nuc_phospho_transferase"/>
</dbReference>
<dbReference type="HAMAP" id="MF_00211">
    <property type="entry name" value="TrpD"/>
    <property type="match status" value="1"/>
</dbReference>
<feature type="binding site" evidence="9">
    <location>
        <position position="225"/>
    </location>
    <ligand>
        <name>Mg(2+)</name>
        <dbReference type="ChEBI" id="CHEBI:18420"/>
        <label>1</label>
    </ligand>
</feature>
<comment type="cofactor">
    <cofactor evidence="9">
        <name>Mg(2+)</name>
        <dbReference type="ChEBI" id="CHEBI:18420"/>
    </cofactor>
    <text evidence="9">Binds 2 magnesium ions per monomer.</text>
</comment>
<feature type="binding site" evidence="9">
    <location>
        <position position="79"/>
    </location>
    <ligand>
        <name>5-phospho-alpha-D-ribose 1-diphosphate</name>
        <dbReference type="ChEBI" id="CHEBI:58017"/>
    </ligand>
</feature>
<dbReference type="OrthoDB" id="9806430at2"/>
<keyword evidence="13" id="KW-1185">Reference proteome</keyword>
<dbReference type="EC" id="2.4.2.18" evidence="9"/>
<feature type="domain" description="Glycosyl transferase family 3 N-terminal" evidence="11">
    <location>
        <begin position="4"/>
        <end position="64"/>
    </location>
</feature>
<feature type="binding site" evidence="9">
    <location>
        <position position="91"/>
    </location>
    <ligand>
        <name>Mg(2+)</name>
        <dbReference type="ChEBI" id="CHEBI:18420"/>
        <label>1</label>
    </ligand>
</feature>
<comment type="pathway">
    <text evidence="1 9">Amino-acid biosynthesis; L-tryptophan biosynthesis; L-tryptophan from chorismate: step 2/5.</text>
</comment>
<evidence type="ECO:0000256" key="1">
    <source>
        <dbReference type="ARBA" id="ARBA00004907"/>
    </source>
</evidence>
<feature type="domain" description="Glycosyl transferase family 3" evidence="10">
    <location>
        <begin position="73"/>
        <end position="323"/>
    </location>
</feature>
<evidence type="ECO:0000259" key="11">
    <source>
        <dbReference type="Pfam" id="PF02885"/>
    </source>
</evidence>
<dbReference type="RefSeq" id="WP_078808821.1">
    <property type="nucleotide sequence ID" value="NZ_FUWM01000004.1"/>
</dbReference>
<dbReference type="InterPro" id="IPR005940">
    <property type="entry name" value="Anthranilate_Pribosyl_Tfrase"/>
</dbReference>
<feature type="binding site" evidence="9">
    <location>
        <position position="79"/>
    </location>
    <ligand>
        <name>anthranilate</name>
        <dbReference type="ChEBI" id="CHEBI:16567"/>
        <label>1</label>
    </ligand>
</feature>
<dbReference type="NCBIfam" id="TIGR01245">
    <property type="entry name" value="trpD"/>
    <property type="match status" value="1"/>
</dbReference>
<dbReference type="Gene3D" id="3.40.1030.10">
    <property type="entry name" value="Nucleoside phosphorylase/phosphoribosyltransferase catalytic domain"/>
    <property type="match status" value="1"/>
</dbReference>
<evidence type="ECO:0000313" key="13">
    <source>
        <dbReference type="Proteomes" id="UP000190625"/>
    </source>
</evidence>
<dbReference type="InterPro" id="IPR017459">
    <property type="entry name" value="Glycosyl_Trfase_fam3_N_dom"/>
</dbReference>
<comment type="similarity">
    <text evidence="9">Belongs to the anthranilate phosphoribosyltransferase family.</text>
</comment>
<dbReference type="Proteomes" id="UP000190625">
    <property type="component" value="Unassembled WGS sequence"/>
</dbReference>
<sequence length="342" mass="36195">MIGFIKKVMEEENLSVQQAAEAMGLVMTGSATEAQIASFITALRMKGETVEEITGCAQVMRQKATNIEVQQPMMVDTCGTGGDGVGTFNISTTSALVVAGAGVPVAKHGNRSVSSKSGSADVLESLGVNLNLTAKEVAELVDEIGIGFLYAPNFHKAMKHAIKPRKEVGARTIFNILGPLTNPARAKRQVLGVYDPKLTSVLAKVLGNLGVEKAFVVHGAGGLDEISILGETKISYLREGEVEDFTINPRDYGLKVAEVEEIKGGEAEENAQITLDILKGKSGAKRDIILLNSAAAFLVTDKVSNLEEGIELAAEVIDSGAALAKLNQLIEHSQQKKCSKCS</sequence>
<keyword evidence="2 9" id="KW-0028">Amino-acid biosynthesis</keyword>
<feature type="binding site" evidence="9">
    <location>
        <position position="165"/>
    </location>
    <ligand>
        <name>anthranilate</name>
        <dbReference type="ChEBI" id="CHEBI:16567"/>
        <label>2</label>
    </ligand>
</feature>
<keyword evidence="5 9" id="KW-0822">Tryptophan biosynthesis</keyword>
<dbReference type="GO" id="GO:0004048">
    <property type="term" value="F:anthranilate phosphoribosyltransferase activity"/>
    <property type="evidence" value="ECO:0007669"/>
    <property type="project" value="UniProtKB-UniRule"/>
</dbReference>
<dbReference type="GO" id="GO:0000287">
    <property type="term" value="F:magnesium ion binding"/>
    <property type="evidence" value="ECO:0007669"/>
    <property type="project" value="UniProtKB-UniRule"/>
</dbReference>
<keyword evidence="4 9" id="KW-0808">Transferase</keyword>
<dbReference type="Gene3D" id="1.20.970.10">
    <property type="entry name" value="Transferase, Pyrimidine Nucleoside Phosphorylase, Chain C"/>
    <property type="match status" value="1"/>
</dbReference>
<keyword evidence="9" id="KW-0479">Metal-binding</keyword>
<evidence type="ECO:0000256" key="7">
    <source>
        <dbReference type="ARBA" id="ARBA00052328"/>
    </source>
</evidence>
<proteinExistence type="inferred from homology"/>
<dbReference type="SUPFAM" id="SSF47648">
    <property type="entry name" value="Nucleoside phosphorylase/phosphoribosyltransferase N-terminal domain"/>
    <property type="match status" value="1"/>
</dbReference>
<feature type="binding site" evidence="9">
    <location>
        <position position="119"/>
    </location>
    <ligand>
        <name>5-phospho-alpha-D-ribose 1-diphosphate</name>
        <dbReference type="ChEBI" id="CHEBI:58017"/>
    </ligand>
</feature>
<dbReference type="UniPathway" id="UPA00035">
    <property type="reaction ID" value="UER00041"/>
</dbReference>
<dbReference type="SUPFAM" id="SSF52418">
    <property type="entry name" value="Nucleoside phosphorylase/phosphoribosyltransferase catalytic domain"/>
    <property type="match status" value="1"/>
</dbReference>
<feature type="binding site" evidence="9">
    <location>
        <position position="225"/>
    </location>
    <ligand>
        <name>Mg(2+)</name>
        <dbReference type="ChEBI" id="CHEBI:18420"/>
        <label>2</label>
    </ligand>
</feature>
<dbReference type="EMBL" id="FUWM01000004">
    <property type="protein sequence ID" value="SJZ32130.1"/>
    <property type="molecule type" value="Genomic_DNA"/>
</dbReference>
<evidence type="ECO:0000256" key="5">
    <source>
        <dbReference type="ARBA" id="ARBA00022822"/>
    </source>
</evidence>
<comment type="subunit">
    <text evidence="9">Homodimer.</text>
</comment>
<evidence type="ECO:0000256" key="9">
    <source>
        <dbReference type="HAMAP-Rule" id="MF_00211"/>
    </source>
</evidence>
<comment type="similarity">
    <text evidence="8">In the C-terminal section; belongs to the anthranilate phosphoribosyltransferase family.</text>
</comment>
<evidence type="ECO:0000313" key="12">
    <source>
        <dbReference type="EMBL" id="SJZ32130.1"/>
    </source>
</evidence>
<feature type="binding site" evidence="9">
    <location>
        <position position="110"/>
    </location>
    <ligand>
        <name>anthranilate</name>
        <dbReference type="ChEBI" id="CHEBI:16567"/>
        <label>1</label>
    </ligand>
</feature>
<dbReference type="GO" id="GO:0000162">
    <property type="term" value="P:L-tryptophan biosynthetic process"/>
    <property type="evidence" value="ECO:0007669"/>
    <property type="project" value="UniProtKB-UniRule"/>
</dbReference>
<evidence type="ECO:0000256" key="2">
    <source>
        <dbReference type="ARBA" id="ARBA00022605"/>
    </source>
</evidence>
<keyword evidence="9" id="KW-0460">Magnesium</keyword>
<protein>
    <recommendedName>
        <fullName evidence="9">Anthranilate phosphoribosyltransferase</fullName>
        <ecNumber evidence="9">2.4.2.18</ecNumber>
    </recommendedName>
</protein>
<feature type="binding site" evidence="9">
    <location>
        <begin position="107"/>
        <end position="115"/>
    </location>
    <ligand>
        <name>5-phospho-alpha-D-ribose 1-diphosphate</name>
        <dbReference type="ChEBI" id="CHEBI:58017"/>
    </ligand>
</feature>
<reference evidence="13" key="1">
    <citation type="submission" date="2017-02" db="EMBL/GenBank/DDBJ databases">
        <authorList>
            <person name="Varghese N."/>
            <person name="Submissions S."/>
        </authorList>
    </citation>
    <scope>NUCLEOTIDE SEQUENCE [LARGE SCALE GENOMIC DNA]</scope>
    <source>
        <strain evidence="13">ATCC BAA-73</strain>
    </source>
</reference>
<dbReference type="InterPro" id="IPR036320">
    <property type="entry name" value="Glycosyl_Trfase_fam3_N_dom_sf"/>
</dbReference>
<dbReference type="STRING" id="142842.SAMN02745118_00287"/>
<dbReference type="Pfam" id="PF02885">
    <property type="entry name" value="Glycos_trans_3N"/>
    <property type="match status" value="1"/>
</dbReference>
<name>A0A1T4JPL8_9FIRM</name>
<comment type="catalytic activity">
    <reaction evidence="7 9">
        <text>N-(5-phospho-beta-D-ribosyl)anthranilate + diphosphate = 5-phospho-alpha-D-ribose 1-diphosphate + anthranilate</text>
        <dbReference type="Rhea" id="RHEA:11768"/>
        <dbReference type="ChEBI" id="CHEBI:16567"/>
        <dbReference type="ChEBI" id="CHEBI:18277"/>
        <dbReference type="ChEBI" id="CHEBI:33019"/>
        <dbReference type="ChEBI" id="CHEBI:58017"/>
        <dbReference type="EC" id="2.4.2.18"/>
    </reaction>
</comment>
<evidence type="ECO:0000256" key="8">
    <source>
        <dbReference type="ARBA" id="ARBA00061188"/>
    </source>
</evidence>
<evidence type="ECO:0000256" key="3">
    <source>
        <dbReference type="ARBA" id="ARBA00022676"/>
    </source>
</evidence>
<dbReference type="Pfam" id="PF00591">
    <property type="entry name" value="Glycos_transf_3"/>
    <property type="match status" value="1"/>
</dbReference>
<feature type="binding site" evidence="9">
    <location>
        <position position="87"/>
    </location>
    <ligand>
        <name>5-phospho-alpha-D-ribose 1-diphosphate</name>
        <dbReference type="ChEBI" id="CHEBI:58017"/>
    </ligand>
</feature>
<evidence type="ECO:0000256" key="6">
    <source>
        <dbReference type="ARBA" id="ARBA00023141"/>
    </source>
</evidence>
<dbReference type="PANTHER" id="PTHR43285:SF2">
    <property type="entry name" value="ANTHRANILATE PHOSPHORIBOSYLTRANSFERASE"/>
    <property type="match status" value="1"/>
</dbReference>
<dbReference type="AlphaFoldDB" id="A0A1T4JPL8"/>
<organism evidence="12 13">
    <name type="scientific">Selenihalanaerobacter shriftii</name>
    <dbReference type="NCBI Taxonomy" id="142842"/>
    <lineage>
        <taxon>Bacteria</taxon>
        <taxon>Bacillati</taxon>
        <taxon>Bacillota</taxon>
        <taxon>Clostridia</taxon>
        <taxon>Halanaerobiales</taxon>
        <taxon>Halobacteroidaceae</taxon>
        <taxon>Selenihalanaerobacter</taxon>
    </lineage>
</organism>
<comment type="function">
    <text evidence="9">Catalyzes the transfer of the phosphoribosyl group of 5-phosphorylribose-1-pyrophosphate (PRPP) to anthranilate to yield N-(5'-phosphoribosyl)-anthranilate (PRA).</text>
</comment>
<dbReference type="PANTHER" id="PTHR43285">
    <property type="entry name" value="ANTHRANILATE PHOSPHORIBOSYLTRANSFERASE"/>
    <property type="match status" value="1"/>
</dbReference>